<sequence length="211" mass="24039">MPRYYTWNASTKKFQCRKQGNMVPGYPDIRSTDALGRIYTVHPKSDECFYLRLLLVQWPTPRASACRSSSLECARPSRQILSSNLDLAKKSVNISTTDYLLADGRCEPQKNDAVGRASTFRHGCPTICFVMENTPSWCCCSIQQRKKFPHVFQCEATVLRTTFKLLANFYQELFPVTFLVASEQTNCLPGKASEQLPGIFRPVLAQNYQSW</sequence>
<protein>
    <submittedName>
        <fullName evidence="1">Uncharacterized protein</fullName>
    </submittedName>
</protein>
<keyword evidence="2" id="KW-1185">Reference proteome</keyword>
<dbReference type="Proteomes" id="UP001367676">
    <property type="component" value="Unassembled WGS sequence"/>
</dbReference>
<reference evidence="1 2" key="1">
    <citation type="submission" date="2024-03" db="EMBL/GenBank/DDBJ databases">
        <title>Adaptation during the transition from Ophiocordyceps entomopathogen to insect associate is accompanied by gene loss and intensified selection.</title>
        <authorList>
            <person name="Ward C.M."/>
            <person name="Onetto C.A."/>
            <person name="Borneman A.R."/>
        </authorList>
    </citation>
    <scope>NUCLEOTIDE SEQUENCE [LARGE SCALE GENOMIC DNA]</scope>
    <source>
        <strain evidence="1">AWRI1</strain>
        <tissue evidence="1">Single Adult Female</tissue>
    </source>
</reference>
<organism evidence="1 2">
    <name type="scientific">Parthenolecanium corni</name>
    <dbReference type="NCBI Taxonomy" id="536013"/>
    <lineage>
        <taxon>Eukaryota</taxon>
        <taxon>Metazoa</taxon>
        <taxon>Ecdysozoa</taxon>
        <taxon>Arthropoda</taxon>
        <taxon>Hexapoda</taxon>
        <taxon>Insecta</taxon>
        <taxon>Pterygota</taxon>
        <taxon>Neoptera</taxon>
        <taxon>Paraneoptera</taxon>
        <taxon>Hemiptera</taxon>
        <taxon>Sternorrhyncha</taxon>
        <taxon>Coccoidea</taxon>
        <taxon>Coccidae</taxon>
        <taxon>Parthenolecanium</taxon>
    </lineage>
</organism>
<comment type="caution">
    <text evidence="1">The sequence shown here is derived from an EMBL/GenBank/DDBJ whole genome shotgun (WGS) entry which is preliminary data.</text>
</comment>
<accession>A0AAN9TVH6</accession>
<gene>
    <name evidence="1" type="ORF">V9T40_006194</name>
</gene>
<dbReference type="EMBL" id="JBBCAQ010000003">
    <property type="protein sequence ID" value="KAK7605008.1"/>
    <property type="molecule type" value="Genomic_DNA"/>
</dbReference>
<proteinExistence type="predicted"/>
<dbReference type="AlphaFoldDB" id="A0AAN9TVH6"/>
<evidence type="ECO:0000313" key="2">
    <source>
        <dbReference type="Proteomes" id="UP001367676"/>
    </source>
</evidence>
<name>A0AAN9TVH6_9HEMI</name>
<evidence type="ECO:0000313" key="1">
    <source>
        <dbReference type="EMBL" id="KAK7605008.1"/>
    </source>
</evidence>